<keyword evidence="7" id="KW-1185">Reference proteome</keyword>
<evidence type="ECO:0000313" key="6">
    <source>
        <dbReference type="EMBL" id="KAH9834994.1"/>
    </source>
</evidence>
<evidence type="ECO:0000256" key="5">
    <source>
        <dbReference type="SAM" id="MobiDB-lite"/>
    </source>
</evidence>
<evidence type="ECO:0000256" key="2">
    <source>
        <dbReference type="ARBA" id="ARBA00022692"/>
    </source>
</evidence>
<feature type="region of interest" description="Disordered" evidence="5">
    <location>
        <begin position="1"/>
        <end position="23"/>
    </location>
</feature>
<proteinExistence type="predicted"/>
<keyword evidence="3" id="KW-1133">Transmembrane helix</keyword>
<feature type="compositionally biased region" description="Polar residues" evidence="5">
    <location>
        <begin position="1"/>
        <end position="11"/>
    </location>
</feature>
<dbReference type="RefSeq" id="XP_047777480.1">
    <property type="nucleotide sequence ID" value="XM_047924239.1"/>
</dbReference>
<dbReference type="Pfam" id="PF03669">
    <property type="entry name" value="ASTER"/>
    <property type="match status" value="1"/>
</dbReference>
<gene>
    <name evidence="6" type="ORF">C8Q71DRAFT_768058</name>
</gene>
<keyword evidence="4" id="KW-0472">Membrane</keyword>
<evidence type="ECO:0000256" key="1">
    <source>
        <dbReference type="ARBA" id="ARBA00004370"/>
    </source>
</evidence>
<evidence type="ECO:0000256" key="3">
    <source>
        <dbReference type="ARBA" id="ARBA00022989"/>
    </source>
</evidence>
<comment type="caution">
    <text evidence="6">The sequence shown here is derived from an EMBL/GenBank/DDBJ whole genome shotgun (WGS) entry which is preliminary data.</text>
</comment>
<protein>
    <submittedName>
        <fullName evidence="6">Uncharacterized protein</fullName>
    </submittedName>
</protein>
<evidence type="ECO:0000313" key="7">
    <source>
        <dbReference type="Proteomes" id="UP000814176"/>
    </source>
</evidence>
<keyword evidence="2" id="KW-0812">Transmembrane</keyword>
<name>A0ABQ8KC03_9APHY</name>
<dbReference type="EMBL" id="JADCUA010000014">
    <property type="protein sequence ID" value="KAH9834994.1"/>
    <property type="molecule type" value="Genomic_DNA"/>
</dbReference>
<dbReference type="GeneID" id="72004971"/>
<accession>A0ABQ8KC03</accession>
<sequence length="123" mass="13170">MSSHSQTSTSPRPGDDPRDTSAEVALTFPESWQTDSVDGFSATTLFTTGLIMVTRNRYLAWPALVVSFNSMINQHPLRTKDGGTSPITSVLVAVSALITAYLPLVTLGPQRVTGQVPLPVQTP</sequence>
<reference evidence="6 7" key="1">
    <citation type="journal article" date="2021" name="Environ. Microbiol.">
        <title>Gene family expansions and transcriptome signatures uncover fungal adaptations to wood decay.</title>
        <authorList>
            <person name="Hage H."/>
            <person name="Miyauchi S."/>
            <person name="Viragh M."/>
            <person name="Drula E."/>
            <person name="Min B."/>
            <person name="Chaduli D."/>
            <person name="Navarro D."/>
            <person name="Favel A."/>
            <person name="Norest M."/>
            <person name="Lesage-Meessen L."/>
            <person name="Balint B."/>
            <person name="Merenyi Z."/>
            <person name="de Eugenio L."/>
            <person name="Morin E."/>
            <person name="Martinez A.T."/>
            <person name="Baldrian P."/>
            <person name="Stursova M."/>
            <person name="Martinez M.J."/>
            <person name="Novotny C."/>
            <person name="Magnuson J.K."/>
            <person name="Spatafora J.W."/>
            <person name="Maurice S."/>
            <person name="Pangilinan J."/>
            <person name="Andreopoulos W."/>
            <person name="LaButti K."/>
            <person name="Hundley H."/>
            <person name="Na H."/>
            <person name="Kuo A."/>
            <person name="Barry K."/>
            <person name="Lipzen A."/>
            <person name="Henrissat B."/>
            <person name="Riley R."/>
            <person name="Ahrendt S."/>
            <person name="Nagy L.G."/>
            <person name="Grigoriev I.V."/>
            <person name="Martin F."/>
            <person name="Rosso M.N."/>
        </authorList>
    </citation>
    <scope>NUCLEOTIDE SEQUENCE [LARGE SCALE GENOMIC DNA]</scope>
    <source>
        <strain evidence="6 7">CIRM-BRFM 1785</strain>
    </source>
</reference>
<evidence type="ECO:0000256" key="4">
    <source>
        <dbReference type="ARBA" id="ARBA00023136"/>
    </source>
</evidence>
<comment type="subcellular location">
    <subcellularLocation>
        <location evidence="1">Membrane</location>
    </subcellularLocation>
</comment>
<organism evidence="6 7">
    <name type="scientific">Rhodofomes roseus</name>
    <dbReference type="NCBI Taxonomy" id="34475"/>
    <lineage>
        <taxon>Eukaryota</taxon>
        <taxon>Fungi</taxon>
        <taxon>Dikarya</taxon>
        <taxon>Basidiomycota</taxon>
        <taxon>Agaricomycotina</taxon>
        <taxon>Agaricomycetes</taxon>
        <taxon>Polyporales</taxon>
        <taxon>Rhodofomes</taxon>
    </lineage>
</organism>
<dbReference type="InterPro" id="IPR005351">
    <property type="entry name" value="ASTER"/>
</dbReference>
<dbReference type="Proteomes" id="UP000814176">
    <property type="component" value="Unassembled WGS sequence"/>
</dbReference>